<dbReference type="PANTHER" id="PTHR33933:SF1">
    <property type="entry name" value="PROTEIN ADENYLYLTRANSFERASE MNTA-RELATED"/>
    <property type="match status" value="1"/>
</dbReference>
<gene>
    <name evidence="2" type="ORF">SCAL_001604</name>
</gene>
<evidence type="ECO:0000259" key="1">
    <source>
        <dbReference type="Pfam" id="PF18765"/>
    </source>
</evidence>
<proteinExistence type="predicted"/>
<dbReference type="InterPro" id="IPR052548">
    <property type="entry name" value="Type_VII_TA_antitoxin"/>
</dbReference>
<protein>
    <submittedName>
        <fullName evidence="2">DNA polymerase III subunit beta</fullName>
    </submittedName>
</protein>
<dbReference type="InterPro" id="IPR041633">
    <property type="entry name" value="Polbeta"/>
</dbReference>
<comment type="caution">
    <text evidence="2">The sequence shown here is derived from an EMBL/GenBank/DDBJ whole genome shotgun (WGS) entry which is preliminary data.</text>
</comment>
<dbReference type="Gene3D" id="3.30.460.10">
    <property type="entry name" value="Beta Polymerase, domain 2"/>
    <property type="match status" value="1"/>
</dbReference>
<reference evidence="2" key="1">
    <citation type="submission" date="2016-05" db="EMBL/GenBank/DDBJ databases">
        <title>Microbial consortia oxidize butane by reversing methanogenesis.</title>
        <authorList>
            <person name="Laso-Perez R."/>
            <person name="Richter M."/>
            <person name="Wegener G."/>
            <person name="Musat F."/>
        </authorList>
    </citation>
    <scope>NUCLEOTIDE SEQUENCE [LARGE SCALE GENOMIC DNA]</scope>
    <source>
        <strain evidence="2">BOX2</strain>
    </source>
</reference>
<organism evidence="2 3">
    <name type="scientific">Candidatus Syntropharchaeum caldarium</name>
    <dbReference type="NCBI Taxonomy" id="1838285"/>
    <lineage>
        <taxon>Archaea</taxon>
        <taxon>Methanobacteriati</taxon>
        <taxon>Methanobacteriota</taxon>
        <taxon>Stenosarchaea group</taxon>
        <taxon>Methanomicrobia</taxon>
        <taxon>Methanosarcinales</taxon>
        <taxon>ANME-2 cluster</taxon>
        <taxon>Candidatus Syntropharchaeum</taxon>
    </lineage>
</organism>
<evidence type="ECO:0000313" key="3">
    <source>
        <dbReference type="Proteomes" id="UP000186940"/>
    </source>
</evidence>
<dbReference type="Proteomes" id="UP000186940">
    <property type="component" value="Unassembled WGS sequence"/>
</dbReference>
<dbReference type="PANTHER" id="PTHR33933">
    <property type="entry name" value="NUCLEOTIDYLTRANSFERASE"/>
    <property type="match status" value="1"/>
</dbReference>
<keyword evidence="3" id="KW-1185">Reference proteome</keyword>
<sequence>MERVDENLIEEIVKRILSVVNPVKIILFGSYVYGKPRKDSDLDILVIVDEDKKPRYKRVVPVNLALSDIIYPIDVFIYTKKEVEEWTGVPQSFITTIIKKGKVIYEKEA</sequence>
<dbReference type="CDD" id="cd05403">
    <property type="entry name" value="NT_KNTase_like"/>
    <property type="match status" value="1"/>
</dbReference>
<dbReference type="AlphaFoldDB" id="A0A1F2P8H2"/>
<dbReference type="STRING" id="1838285.SCAL_001604"/>
<dbReference type="InterPro" id="IPR043519">
    <property type="entry name" value="NT_sf"/>
</dbReference>
<name>A0A1F2P8H2_9EURY</name>
<accession>A0A1F2P8H2</accession>
<feature type="domain" description="Polymerase beta nucleotidyltransferase" evidence="1">
    <location>
        <begin position="15"/>
        <end position="108"/>
    </location>
</feature>
<dbReference type="EMBL" id="LYOS01000005">
    <property type="protein sequence ID" value="OFV67335.1"/>
    <property type="molecule type" value="Genomic_DNA"/>
</dbReference>
<evidence type="ECO:0000313" key="2">
    <source>
        <dbReference type="EMBL" id="OFV67335.1"/>
    </source>
</evidence>
<dbReference type="Pfam" id="PF18765">
    <property type="entry name" value="Polbeta"/>
    <property type="match status" value="1"/>
</dbReference>
<dbReference type="SUPFAM" id="SSF81301">
    <property type="entry name" value="Nucleotidyltransferase"/>
    <property type="match status" value="1"/>
</dbReference>